<dbReference type="PANTHER" id="PTHR30627">
    <property type="entry name" value="PEPTIDOGLYCAN D,D-TRANSPEPTIDASE"/>
    <property type="match status" value="1"/>
</dbReference>
<protein>
    <submittedName>
        <fullName evidence="3">Peptidoglycan glycosyltransferase</fullName>
    </submittedName>
</protein>
<keyword evidence="4" id="KW-1185">Reference proteome</keyword>
<feature type="transmembrane region" description="Helical" evidence="1">
    <location>
        <begin position="12"/>
        <end position="35"/>
    </location>
</feature>
<feature type="domain" description="Penicillin-binding protein transpeptidase" evidence="2">
    <location>
        <begin position="159"/>
        <end position="465"/>
    </location>
</feature>
<dbReference type="PANTHER" id="PTHR30627:SF24">
    <property type="entry name" value="PENICILLIN-BINDING PROTEIN 4B"/>
    <property type="match status" value="1"/>
</dbReference>
<dbReference type="AlphaFoldDB" id="A0A0V8QFY3"/>
<dbReference type="InterPro" id="IPR012338">
    <property type="entry name" value="Beta-lactam/transpept-like"/>
</dbReference>
<evidence type="ECO:0000313" key="3">
    <source>
        <dbReference type="EMBL" id="KSV59517.1"/>
    </source>
</evidence>
<dbReference type="GO" id="GO:0008658">
    <property type="term" value="F:penicillin binding"/>
    <property type="evidence" value="ECO:0007669"/>
    <property type="project" value="InterPro"/>
</dbReference>
<dbReference type="GO" id="GO:0071555">
    <property type="term" value="P:cell wall organization"/>
    <property type="evidence" value="ECO:0007669"/>
    <property type="project" value="TreeGrafter"/>
</dbReference>
<dbReference type="OrthoDB" id="9766847at2"/>
<evidence type="ECO:0000313" key="4">
    <source>
        <dbReference type="Proteomes" id="UP000054874"/>
    </source>
</evidence>
<keyword evidence="3" id="KW-0808">Transferase</keyword>
<gene>
    <name evidence="3" type="ORF">ASU35_08385</name>
</gene>
<evidence type="ECO:0000259" key="2">
    <source>
        <dbReference type="Pfam" id="PF00905"/>
    </source>
</evidence>
<name>A0A0V8QFY3_9FIRM</name>
<dbReference type="InterPro" id="IPR050515">
    <property type="entry name" value="Beta-lactam/transpept"/>
</dbReference>
<dbReference type="RefSeq" id="WP_058352225.1">
    <property type="nucleotide sequence ID" value="NZ_CABMMD010000113.1"/>
</dbReference>
<sequence length="470" mass="51812">MKKDRNNKNHEIAIVAYLFAFLFVGLIGYFVYFMVIDSQNVINNPYNKRQELLAERVIRGEIQASDGTVLAETKTNSKGEEYRSYPYDAIFCHAVGRADKGKTGVELSQNIRLLTSHENPLTAFFKELKGEKNIGDNVVTTLDVSLQKVAYQALGSRKGAIVVMEPDTGKILAMVSKPDYNPNKVVSNWEYLVEDSENNSALLNRATQGLYPPGSTFKTLVAIEYIRENGGVKYSYTCDGSDTFEDVKINCYGNKKHGEEDLKKSFAKSCNASFANIGMGLDVKAFKSLCESFLFNKKLPVDFAYNHSSFVLNSSSSKSEIPQTMIGQGDTQITPLHNVMIVAGIANDGKMMKPYMVDRIESYTGNVVKQYQPALIGEPMTKAEAKKLQNMMEAVVEEGTATALNTGSYTAAGKTGSAEFDSTKASHSWFIGYAKTKEKQLAVSIIVEGAGTGSEYAVPIARKIFDSYLK</sequence>
<keyword evidence="1" id="KW-1133">Transmembrane helix</keyword>
<comment type="caution">
    <text evidence="3">The sequence shown here is derived from an EMBL/GenBank/DDBJ whole genome shotgun (WGS) entry which is preliminary data.</text>
</comment>
<reference evidence="3 4" key="1">
    <citation type="submission" date="2015-11" db="EMBL/GenBank/DDBJ databases">
        <title>Butyribacter intestini gen. nov., sp. nov., a butyric acid-producing bacterium of the family Lachnospiraceae isolated from the human faeces.</title>
        <authorList>
            <person name="Zou Y."/>
            <person name="Xue W."/>
            <person name="Luo G."/>
            <person name="Lv M."/>
        </authorList>
    </citation>
    <scope>NUCLEOTIDE SEQUENCE [LARGE SCALE GENOMIC DNA]</scope>
    <source>
        <strain evidence="3 4">ACET-33324</strain>
    </source>
</reference>
<dbReference type="Gene3D" id="3.40.710.10">
    <property type="entry name" value="DD-peptidase/beta-lactamase superfamily"/>
    <property type="match status" value="1"/>
</dbReference>
<dbReference type="SUPFAM" id="SSF56601">
    <property type="entry name" value="beta-lactamase/transpeptidase-like"/>
    <property type="match status" value="1"/>
</dbReference>
<dbReference type="GO" id="GO:0016740">
    <property type="term" value="F:transferase activity"/>
    <property type="evidence" value="ECO:0007669"/>
    <property type="project" value="UniProtKB-KW"/>
</dbReference>
<dbReference type="InterPro" id="IPR001460">
    <property type="entry name" value="PCN-bd_Tpept"/>
</dbReference>
<keyword evidence="1" id="KW-0472">Membrane</keyword>
<evidence type="ECO:0000256" key="1">
    <source>
        <dbReference type="SAM" id="Phobius"/>
    </source>
</evidence>
<proteinExistence type="predicted"/>
<dbReference type="STRING" id="290052.ASU35_08385"/>
<dbReference type="GO" id="GO:0071972">
    <property type="term" value="F:peptidoglycan L,D-transpeptidase activity"/>
    <property type="evidence" value="ECO:0007669"/>
    <property type="project" value="TreeGrafter"/>
</dbReference>
<keyword evidence="1" id="KW-0812">Transmembrane</keyword>
<dbReference type="Proteomes" id="UP000054874">
    <property type="component" value="Unassembled WGS sequence"/>
</dbReference>
<accession>A0A0V8QFY3</accession>
<dbReference type="EMBL" id="LNAM01000113">
    <property type="protein sequence ID" value="KSV59517.1"/>
    <property type="molecule type" value="Genomic_DNA"/>
</dbReference>
<dbReference type="GO" id="GO:0005886">
    <property type="term" value="C:plasma membrane"/>
    <property type="evidence" value="ECO:0007669"/>
    <property type="project" value="TreeGrafter"/>
</dbReference>
<dbReference type="Gene3D" id="3.90.1310.10">
    <property type="entry name" value="Penicillin-binding protein 2a (Domain 2)"/>
    <property type="match status" value="1"/>
</dbReference>
<dbReference type="Pfam" id="PF00905">
    <property type="entry name" value="Transpeptidase"/>
    <property type="match status" value="1"/>
</dbReference>
<organism evidence="3 4">
    <name type="scientific">Acetivibrio ethanolgignens</name>
    <dbReference type="NCBI Taxonomy" id="290052"/>
    <lineage>
        <taxon>Bacteria</taxon>
        <taxon>Bacillati</taxon>
        <taxon>Bacillota</taxon>
        <taxon>Clostridia</taxon>
        <taxon>Eubacteriales</taxon>
        <taxon>Oscillospiraceae</taxon>
        <taxon>Acetivibrio</taxon>
    </lineage>
</organism>